<reference evidence="1" key="1">
    <citation type="submission" date="2021-05" db="EMBL/GenBank/DDBJ databases">
        <authorList>
            <person name="Khan N."/>
        </authorList>
    </citation>
    <scope>NUCLEOTIDE SEQUENCE</scope>
</reference>
<dbReference type="AlphaFoldDB" id="A0A8J2NB28"/>
<organism evidence="1 2">
    <name type="scientific">Fusarium equiseti</name>
    <name type="common">Fusarium scirpi</name>
    <dbReference type="NCBI Taxonomy" id="61235"/>
    <lineage>
        <taxon>Eukaryota</taxon>
        <taxon>Fungi</taxon>
        <taxon>Dikarya</taxon>
        <taxon>Ascomycota</taxon>
        <taxon>Pezizomycotina</taxon>
        <taxon>Sordariomycetes</taxon>
        <taxon>Hypocreomycetidae</taxon>
        <taxon>Hypocreales</taxon>
        <taxon>Nectriaceae</taxon>
        <taxon>Fusarium</taxon>
        <taxon>Fusarium incarnatum-equiseti species complex</taxon>
    </lineage>
</organism>
<accession>A0A8J2NB28</accession>
<dbReference type="EMBL" id="CAJSTJ010000111">
    <property type="protein sequence ID" value="CAG7557332.1"/>
    <property type="molecule type" value="Genomic_DNA"/>
</dbReference>
<gene>
    <name evidence="1" type="ORF">FEQUK3_LOCUS3081</name>
</gene>
<evidence type="ECO:0000313" key="2">
    <source>
        <dbReference type="Proteomes" id="UP000693738"/>
    </source>
</evidence>
<evidence type="ECO:0000313" key="1">
    <source>
        <dbReference type="EMBL" id="CAG7557332.1"/>
    </source>
</evidence>
<comment type="caution">
    <text evidence="1">The sequence shown here is derived from an EMBL/GenBank/DDBJ whole genome shotgun (WGS) entry which is preliminary data.</text>
</comment>
<dbReference type="Proteomes" id="UP000693738">
    <property type="component" value="Unassembled WGS sequence"/>
</dbReference>
<sequence length="143" mass="15670">MSSQSEQLAPISCLITTNDAECHLYGMDDPNDLAGDRDLKAYRKSLSEDGLAPVSDPALRATDFWSGSQALYRTASVDHSIVMEGETECVLDNRSSKNLRGSDIEVQKGSILSRTWGLKLLPKTQKKELELHGFAGLVRLSTV</sequence>
<protein>
    <submittedName>
        <fullName evidence="1">Uncharacterized protein</fullName>
    </submittedName>
</protein>
<proteinExistence type="predicted"/>
<name>A0A8J2NB28_FUSEQ</name>